<keyword evidence="2" id="KW-1185">Reference proteome</keyword>
<dbReference type="InterPro" id="IPR037222">
    <property type="entry name" value="GatD_N_sf"/>
</dbReference>
<comment type="caution">
    <text evidence="1">The sequence shown here is derived from an EMBL/GenBank/DDBJ whole genome shotgun (WGS) entry which is preliminary data.</text>
</comment>
<dbReference type="Gene3D" id="2.30.30.100">
    <property type="match status" value="1"/>
</dbReference>
<dbReference type="SUPFAM" id="SSF141300">
    <property type="entry name" value="GatD N-terminal domain-like"/>
    <property type="match status" value="1"/>
</dbReference>
<dbReference type="EMBL" id="MCIB01000022">
    <property type="protein sequence ID" value="RKD31335.1"/>
    <property type="molecule type" value="Genomic_DNA"/>
</dbReference>
<dbReference type="GO" id="GO:0006355">
    <property type="term" value="P:regulation of DNA-templated transcription"/>
    <property type="evidence" value="ECO:0007669"/>
    <property type="project" value="InterPro"/>
</dbReference>
<dbReference type="Proteomes" id="UP000284177">
    <property type="component" value="Unassembled WGS sequence"/>
</dbReference>
<protein>
    <submittedName>
        <fullName evidence="1">Veg protein</fullName>
    </submittedName>
</protein>
<organism evidence="1 2">
    <name type="scientific">Thermohalobacter berrensis</name>
    <dbReference type="NCBI Taxonomy" id="99594"/>
    <lineage>
        <taxon>Bacteria</taxon>
        <taxon>Bacillati</taxon>
        <taxon>Bacillota</taxon>
        <taxon>Tissierellia</taxon>
        <taxon>Tissierellales</taxon>
        <taxon>Thermohalobacteraceae</taxon>
        <taxon>Thermohalobacter</taxon>
    </lineage>
</organism>
<dbReference type="PIRSF" id="PIRSF037257">
    <property type="entry name" value="DUF1021"/>
    <property type="match status" value="1"/>
</dbReference>
<dbReference type="AlphaFoldDB" id="A0A419T1I7"/>
<dbReference type="InterPro" id="IPR009366">
    <property type="entry name" value="Protein_Veg"/>
</dbReference>
<sequence length="88" mass="10058">MAQGNSLDRIRENVKNYVGEKVRLKANKGRKKTTIREGVLESVYPNIFVVKIDGGYNSIRRVSYSYSDILTETVEVTVYDEGEQIRIS</sequence>
<dbReference type="PANTHER" id="PTHR40026:SF1">
    <property type="entry name" value="PROTEIN VEG"/>
    <property type="match status" value="1"/>
</dbReference>
<evidence type="ECO:0000313" key="1">
    <source>
        <dbReference type="EMBL" id="RKD31335.1"/>
    </source>
</evidence>
<evidence type="ECO:0000313" key="2">
    <source>
        <dbReference type="Proteomes" id="UP000284177"/>
    </source>
</evidence>
<dbReference type="Pfam" id="PF06257">
    <property type="entry name" value="VEG"/>
    <property type="match status" value="1"/>
</dbReference>
<name>A0A419T1I7_9FIRM</name>
<reference evidence="1 2" key="1">
    <citation type="submission" date="2016-08" db="EMBL/GenBank/DDBJ databases">
        <title>Novel Firmicutes and Novel Genomes.</title>
        <authorList>
            <person name="Poppleton D.I."/>
            <person name="Gribaldo S."/>
        </authorList>
    </citation>
    <scope>NUCLEOTIDE SEQUENCE [LARGE SCALE GENOMIC DNA]</scope>
    <source>
        <strain evidence="1 2">CTT3</strain>
    </source>
</reference>
<proteinExistence type="predicted"/>
<gene>
    <name evidence="1" type="ORF">BET03_12950</name>
</gene>
<dbReference type="PANTHER" id="PTHR40026">
    <property type="entry name" value="PROTEIN VEG"/>
    <property type="match status" value="1"/>
</dbReference>
<accession>A0A419T1I7</accession>